<sequence>MKSIRSNQINTFIHDVLEVKGNQGLSNSTDHVGSRDAQHHDRNYAGDNPPIDVCLTRSSVCLPENCLVNGFRSPQLARAAGLVVHDISGFGVSWHVARPFARVAFASITSGLSAIPALSVATDIDHRYSDWTWRARRRTSGKRPRIIPQDWGGGQQPTRLNGSCRGWNIHYQSCLMASVPESCVMTEVDSGELERVATTQYCQCRLAATWRSQNPGANYSEMRYVSTAAGKTQDTQVFYHLASQAFEGYADSRTDTSITTGRGPPVAATR</sequence>
<organism evidence="1 2">
    <name type="scientific">Leucogyrophana mollusca</name>
    <dbReference type="NCBI Taxonomy" id="85980"/>
    <lineage>
        <taxon>Eukaryota</taxon>
        <taxon>Fungi</taxon>
        <taxon>Dikarya</taxon>
        <taxon>Basidiomycota</taxon>
        <taxon>Agaricomycotina</taxon>
        <taxon>Agaricomycetes</taxon>
        <taxon>Agaricomycetidae</taxon>
        <taxon>Boletales</taxon>
        <taxon>Boletales incertae sedis</taxon>
        <taxon>Leucogyrophana</taxon>
    </lineage>
</organism>
<accession>A0ACB8BTV7</accession>
<dbReference type="Proteomes" id="UP000790709">
    <property type="component" value="Unassembled WGS sequence"/>
</dbReference>
<keyword evidence="2" id="KW-1185">Reference proteome</keyword>
<comment type="caution">
    <text evidence="1">The sequence shown here is derived from an EMBL/GenBank/DDBJ whole genome shotgun (WGS) entry which is preliminary data.</text>
</comment>
<gene>
    <name evidence="1" type="ORF">BV22DRAFT_188567</name>
</gene>
<name>A0ACB8BTV7_9AGAM</name>
<dbReference type="EMBL" id="MU266350">
    <property type="protein sequence ID" value="KAH7928713.1"/>
    <property type="molecule type" value="Genomic_DNA"/>
</dbReference>
<protein>
    <submittedName>
        <fullName evidence="1">Uncharacterized protein</fullName>
    </submittedName>
</protein>
<evidence type="ECO:0000313" key="2">
    <source>
        <dbReference type="Proteomes" id="UP000790709"/>
    </source>
</evidence>
<proteinExistence type="predicted"/>
<reference evidence="1" key="1">
    <citation type="journal article" date="2021" name="New Phytol.">
        <title>Evolutionary innovations through gain and loss of genes in the ectomycorrhizal Boletales.</title>
        <authorList>
            <person name="Wu G."/>
            <person name="Miyauchi S."/>
            <person name="Morin E."/>
            <person name="Kuo A."/>
            <person name="Drula E."/>
            <person name="Varga T."/>
            <person name="Kohler A."/>
            <person name="Feng B."/>
            <person name="Cao Y."/>
            <person name="Lipzen A."/>
            <person name="Daum C."/>
            <person name="Hundley H."/>
            <person name="Pangilinan J."/>
            <person name="Johnson J."/>
            <person name="Barry K."/>
            <person name="LaButti K."/>
            <person name="Ng V."/>
            <person name="Ahrendt S."/>
            <person name="Min B."/>
            <person name="Choi I.G."/>
            <person name="Park H."/>
            <person name="Plett J.M."/>
            <person name="Magnuson J."/>
            <person name="Spatafora J.W."/>
            <person name="Nagy L.G."/>
            <person name="Henrissat B."/>
            <person name="Grigoriev I.V."/>
            <person name="Yang Z.L."/>
            <person name="Xu J."/>
            <person name="Martin F.M."/>
        </authorList>
    </citation>
    <scope>NUCLEOTIDE SEQUENCE</scope>
    <source>
        <strain evidence="1">KUC20120723A-06</strain>
    </source>
</reference>
<evidence type="ECO:0000313" key="1">
    <source>
        <dbReference type="EMBL" id="KAH7928713.1"/>
    </source>
</evidence>